<evidence type="ECO:0000313" key="2">
    <source>
        <dbReference type="Proteomes" id="UP000822688"/>
    </source>
</evidence>
<sequence length="88" mass="9198">MLVRHDAIRAHAGVSTCCVVRSVGAQALANLLQIKLVVTKPFSVVTAIVTAMGVQQGAVAIARLSGLSGASTVEIVGRMFQRGRRLRG</sequence>
<reference evidence="1" key="1">
    <citation type="submission" date="2020-06" db="EMBL/GenBank/DDBJ databases">
        <title>WGS assembly of Ceratodon purpureus strain R40.</title>
        <authorList>
            <person name="Carey S.B."/>
            <person name="Jenkins J."/>
            <person name="Shu S."/>
            <person name="Lovell J.T."/>
            <person name="Sreedasyam A."/>
            <person name="Maumus F."/>
            <person name="Tiley G.P."/>
            <person name="Fernandez-Pozo N."/>
            <person name="Barry K."/>
            <person name="Chen C."/>
            <person name="Wang M."/>
            <person name="Lipzen A."/>
            <person name="Daum C."/>
            <person name="Saski C.A."/>
            <person name="Payton A.C."/>
            <person name="Mcbreen J.C."/>
            <person name="Conrad R.E."/>
            <person name="Kollar L.M."/>
            <person name="Olsson S."/>
            <person name="Huttunen S."/>
            <person name="Landis J.B."/>
            <person name="Wickett N.J."/>
            <person name="Johnson M.G."/>
            <person name="Rensing S.A."/>
            <person name="Grimwood J."/>
            <person name="Schmutz J."/>
            <person name="Mcdaniel S.F."/>
        </authorList>
    </citation>
    <scope>NUCLEOTIDE SEQUENCE</scope>
    <source>
        <strain evidence="1">R40</strain>
    </source>
</reference>
<organism evidence="1 2">
    <name type="scientific">Ceratodon purpureus</name>
    <name type="common">Fire moss</name>
    <name type="synonym">Dicranum purpureum</name>
    <dbReference type="NCBI Taxonomy" id="3225"/>
    <lineage>
        <taxon>Eukaryota</taxon>
        <taxon>Viridiplantae</taxon>
        <taxon>Streptophyta</taxon>
        <taxon>Embryophyta</taxon>
        <taxon>Bryophyta</taxon>
        <taxon>Bryophytina</taxon>
        <taxon>Bryopsida</taxon>
        <taxon>Dicranidae</taxon>
        <taxon>Pseudoditrichales</taxon>
        <taxon>Ditrichaceae</taxon>
        <taxon>Ceratodon</taxon>
    </lineage>
</organism>
<gene>
    <name evidence="1" type="ORF">KC19_10G154400</name>
</gene>
<keyword evidence="2" id="KW-1185">Reference proteome</keyword>
<accession>A0A8T0GM61</accession>
<dbReference type="AlphaFoldDB" id="A0A8T0GM61"/>
<dbReference type="EMBL" id="CM026431">
    <property type="protein sequence ID" value="KAG0560100.1"/>
    <property type="molecule type" value="Genomic_DNA"/>
</dbReference>
<proteinExistence type="predicted"/>
<protein>
    <submittedName>
        <fullName evidence="1">Uncharacterized protein</fullName>
    </submittedName>
</protein>
<dbReference type="Proteomes" id="UP000822688">
    <property type="component" value="Chromosome 10"/>
</dbReference>
<evidence type="ECO:0000313" key="1">
    <source>
        <dbReference type="EMBL" id="KAG0560100.1"/>
    </source>
</evidence>
<name>A0A8T0GM61_CERPU</name>
<comment type="caution">
    <text evidence="1">The sequence shown here is derived from an EMBL/GenBank/DDBJ whole genome shotgun (WGS) entry which is preliminary data.</text>
</comment>